<dbReference type="Proteomes" id="UP000674179">
    <property type="component" value="Chromosome 30"/>
</dbReference>
<protein>
    <submittedName>
        <fullName evidence="2">Uncharacterized protein</fullName>
    </submittedName>
</protein>
<feature type="region of interest" description="Disordered" evidence="1">
    <location>
        <begin position="1261"/>
        <end position="1283"/>
    </location>
</feature>
<sequence>MTDWRAEASRVIKAFDDALGRPPFPLNAPDDLVGKAQAVQETLVSVAAAGKLKSLDGVSEVTTTLPVLCASLREGTPNHTPCLRLYRPLLLAAAHASSLSNYPISYLLRDAEEVLGAQETPSATALRMACTVSGASAVELSEHHRDEAKVENEVTLFTFMVLTHTLTATRMRRFLRLRALESAATAYDSKRKGGIGGLKSTGGAFHAGGDDDKAPSRSITAPCAEGGAEVDAYHSTVPRALLYSILEAPLSEECRAVFESFIDNTPKFLACVAGDGDLARHILDVYAARIVPKLKPSSLLPCLDAPLLDYYVDIVAASQRVGHITLLSSHEMREVPLRAWDMARLRRLCCAAVSRSIGAEDAMASLLVYVFLYRIYCDLGGDETATAVQSSASGTADTGTSVPAAEAHLIAAVCKASKAVLLADRAPSSCASASSASLQSKTGVLLVEGRIVPPALKPLEVFGSLLLSRPAAVALWRKGLLRLWGRESECWTGMAVTATASALALETSIVGVMEGLLRGAPKPDQSVGASSKQRQEPTSGGAPKSKRKLKNASGHSGKDSQAAATSVSLTDRQQQGDGGAAEASPAPIPVSELLSGCCICLVLATLLRRGAEASGSEGVSVVREVGHDDGRVLDCVVRAYGYLLQYQSQRLNAALWYNFSIFFTCYLWQWAMRAASGHIEYHDTNSLPFMRKLLSAPSSVTVLTALTADTGSMLWLSPLLLPAYFSLPSLPNAAPEMLSQAPWSSPCRALWTAVLRAAAHGESAGAETEAAKHMTKISSPLWHQLHPVSGAFLLGVLCSRWSDVVLADVAECVAVAAVTGGDGAVLIASLIRMRMSEAFAIKVAPQPTCGMALECVPVSLSQAGLQRLLDRVEALQAEQLAAANSERQEEYEKSRRHVQDKLEGAQALAEAHRAFCEAAEAQRAARTAEQQHVQEQLQRRRADRDARLRDDAAALARKRQVALETLRQKAVQTRAEAEVARQRRFSAYQRRLQSEYRVSTFLEHLQLSSARVMATREALRTVIDRITPDDLLEYLISGEPRVPADMLGEDDSMNTADGVGATGAALHEQPAVASERQPQRQAPGPASPRPPLTGERCDFWADVMDGAHTNEKTSCQDNEKSSCRRIMDMAPESAASTGAVLSHERSFHARIAPLMDLFCYDDGDEFGRVPDPLPILRLRMACRVWPASQMQSLGFADVHEAFERMRDRGLVRIHDDVAQLTLLGFRYHYPFHNPEGMLVVHLREARERVRALVGVRNDLPRCQSPRDEASEGDDIVEEEEEDGARVPCAQGRLLPELEFGI</sequence>
<feature type="compositionally biased region" description="Polar residues" evidence="1">
    <location>
        <begin position="562"/>
        <end position="575"/>
    </location>
</feature>
<evidence type="ECO:0000256" key="1">
    <source>
        <dbReference type="SAM" id="MobiDB-lite"/>
    </source>
</evidence>
<reference evidence="2 3" key="1">
    <citation type="submission" date="2021-02" db="EMBL/GenBank/DDBJ databases">
        <title>Leishmania (Mundinia) enrietti genome sequencing and assembly.</title>
        <authorList>
            <person name="Almutairi H."/>
            <person name="Gatherer D."/>
        </authorList>
    </citation>
    <scope>NUCLEOTIDE SEQUENCE [LARGE SCALE GENOMIC DNA]</scope>
    <source>
        <strain evidence="2">CUR178</strain>
    </source>
</reference>
<proteinExistence type="predicted"/>
<dbReference type="GeneID" id="94170383"/>
<dbReference type="KEGG" id="lenr:94170383"/>
<organism evidence="2 3">
    <name type="scientific">Leishmania enriettii</name>
    <dbReference type="NCBI Taxonomy" id="5663"/>
    <lineage>
        <taxon>Eukaryota</taxon>
        <taxon>Discoba</taxon>
        <taxon>Euglenozoa</taxon>
        <taxon>Kinetoplastea</taxon>
        <taxon>Metakinetoplastina</taxon>
        <taxon>Trypanosomatida</taxon>
        <taxon>Trypanosomatidae</taxon>
        <taxon>Leishmaniinae</taxon>
        <taxon>Leishmania</taxon>
    </lineage>
</organism>
<feature type="compositionally biased region" description="Acidic residues" evidence="1">
    <location>
        <begin position="1270"/>
        <end position="1282"/>
    </location>
</feature>
<dbReference type="OrthoDB" id="247078at2759"/>
<feature type="compositionally biased region" description="Polar residues" evidence="1">
    <location>
        <begin position="527"/>
        <end position="538"/>
    </location>
</feature>
<evidence type="ECO:0000313" key="2">
    <source>
        <dbReference type="EMBL" id="KAG5473217.1"/>
    </source>
</evidence>
<feature type="region of interest" description="Disordered" evidence="1">
    <location>
        <begin position="1068"/>
        <end position="1095"/>
    </location>
</feature>
<dbReference type="RefSeq" id="XP_067690976.1">
    <property type="nucleotide sequence ID" value="XM_067834873.1"/>
</dbReference>
<dbReference type="EMBL" id="JAFHKP010000030">
    <property type="protein sequence ID" value="KAG5473217.1"/>
    <property type="molecule type" value="Genomic_DNA"/>
</dbReference>
<evidence type="ECO:0000313" key="3">
    <source>
        <dbReference type="Proteomes" id="UP000674179"/>
    </source>
</evidence>
<accession>A0A836G1C1</accession>
<keyword evidence="3" id="KW-1185">Reference proteome</keyword>
<comment type="caution">
    <text evidence="2">The sequence shown here is derived from an EMBL/GenBank/DDBJ whole genome shotgun (WGS) entry which is preliminary data.</text>
</comment>
<gene>
    <name evidence="2" type="ORF">CUR178_03136</name>
</gene>
<name>A0A836G1C1_LEIEN</name>
<feature type="region of interest" description="Disordered" evidence="1">
    <location>
        <begin position="520"/>
        <end position="584"/>
    </location>
</feature>